<dbReference type="RefSeq" id="WP_089712495.1">
    <property type="nucleotide sequence ID" value="NZ_FMAR01000007.1"/>
</dbReference>
<sequence>MNEQKIIIQENNELKSYMLFELDNLELFVLEIKGQFYSGRSMATKQGENNFLKIEYQGAIKEYQFLLERENVSLLNAVLLAWTQSSVNFVLHNETSNNFTDDAFVRDWK</sequence>
<gene>
    <name evidence="1" type="ORF">GA0116948_107190</name>
</gene>
<dbReference type="EMBL" id="FMAR01000007">
    <property type="protein sequence ID" value="SCC40291.1"/>
    <property type="molecule type" value="Genomic_DNA"/>
</dbReference>
<evidence type="ECO:0000313" key="2">
    <source>
        <dbReference type="Proteomes" id="UP000242818"/>
    </source>
</evidence>
<reference evidence="1 2" key="1">
    <citation type="submission" date="2016-08" db="EMBL/GenBank/DDBJ databases">
        <authorList>
            <person name="Seilhamer J.J."/>
        </authorList>
    </citation>
    <scope>NUCLEOTIDE SEQUENCE [LARGE SCALE GENOMIC DNA]</scope>
    <source>
        <strain evidence="1 2">A37T2</strain>
    </source>
</reference>
<name>A0A1C4E9U3_9BACT</name>
<dbReference type="OrthoDB" id="672611at2"/>
<keyword evidence="2" id="KW-1185">Reference proteome</keyword>
<protein>
    <submittedName>
        <fullName evidence="1">Uncharacterized protein</fullName>
    </submittedName>
</protein>
<organism evidence="1 2">
    <name type="scientific">Chitinophaga costaii</name>
    <dbReference type="NCBI Taxonomy" id="1335309"/>
    <lineage>
        <taxon>Bacteria</taxon>
        <taxon>Pseudomonadati</taxon>
        <taxon>Bacteroidota</taxon>
        <taxon>Chitinophagia</taxon>
        <taxon>Chitinophagales</taxon>
        <taxon>Chitinophagaceae</taxon>
        <taxon>Chitinophaga</taxon>
    </lineage>
</organism>
<accession>A0A1C4E9U3</accession>
<evidence type="ECO:0000313" key="1">
    <source>
        <dbReference type="EMBL" id="SCC40291.1"/>
    </source>
</evidence>
<dbReference type="Proteomes" id="UP000242818">
    <property type="component" value="Unassembled WGS sequence"/>
</dbReference>
<dbReference type="AlphaFoldDB" id="A0A1C4E9U3"/>
<proteinExistence type="predicted"/>